<dbReference type="InterPro" id="IPR036052">
    <property type="entry name" value="TrpB-like_PALP_sf"/>
</dbReference>
<keyword evidence="1" id="KW-0812">Transmembrane</keyword>
<dbReference type="AlphaFoldDB" id="A0A0F8YQ77"/>
<keyword evidence="1" id="KW-0472">Membrane</keyword>
<name>A0A0F8YQ77_9ZZZZ</name>
<feature type="transmembrane region" description="Helical" evidence="1">
    <location>
        <begin position="172"/>
        <end position="192"/>
    </location>
</feature>
<dbReference type="EMBL" id="LAZR01052157">
    <property type="protein sequence ID" value="KKK83583.1"/>
    <property type="molecule type" value="Genomic_DNA"/>
</dbReference>
<keyword evidence="1" id="KW-1133">Transmembrane helix</keyword>
<accession>A0A0F8YQ77</accession>
<feature type="domain" description="Tryptophan synthase beta chain-like PALP" evidence="2">
    <location>
        <begin position="20"/>
        <end position="193"/>
    </location>
</feature>
<gene>
    <name evidence="3" type="ORF">LCGC14_2791930</name>
</gene>
<sequence length="285" mass="32419">MSKNLLRKSTLLEEYMFSNKTIWVKREDLSTRSPGPPFSKTRGLYEHIKALPQRHIGVLDTFHSYGGWAIAYICQALGKKAHVFYPQYVGDNGKSYRKSQTEAKKLGAELEPLKAGRSCILYHSAKTIMSNRFDKKGYMIPNALKIQESVDSTADELVISLAKHRKLLRGTWIVSVSSGTIAAGVLKGLMLMDVGKKVTMIMHMGYSRSEKSLINYVDKMSGRLTYPHATPSIRVVDEGYQYKDSIDYPCPFPCNSYYDLKAWKWLIENYSKMKKPCVFWNIGAD</sequence>
<reference evidence="3" key="1">
    <citation type="journal article" date="2015" name="Nature">
        <title>Complex archaea that bridge the gap between prokaryotes and eukaryotes.</title>
        <authorList>
            <person name="Spang A."/>
            <person name="Saw J.H."/>
            <person name="Jorgensen S.L."/>
            <person name="Zaremba-Niedzwiedzka K."/>
            <person name="Martijn J."/>
            <person name="Lind A.E."/>
            <person name="van Eijk R."/>
            <person name="Schleper C."/>
            <person name="Guy L."/>
            <person name="Ettema T.J."/>
        </authorList>
    </citation>
    <scope>NUCLEOTIDE SEQUENCE</scope>
</reference>
<proteinExistence type="predicted"/>
<dbReference type="InterPro" id="IPR001926">
    <property type="entry name" value="TrpB-like_PALP"/>
</dbReference>
<evidence type="ECO:0000259" key="2">
    <source>
        <dbReference type="Pfam" id="PF00291"/>
    </source>
</evidence>
<protein>
    <recommendedName>
        <fullName evidence="2">Tryptophan synthase beta chain-like PALP domain-containing protein</fullName>
    </recommendedName>
</protein>
<dbReference type="Gene3D" id="3.40.50.1100">
    <property type="match status" value="2"/>
</dbReference>
<evidence type="ECO:0000256" key="1">
    <source>
        <dbReference type="SAM" id="Phobius"/>
    </source>
</evidence>
<dbReference type="SUPFAM" id="SSF53686">
    <property type="entry name" value="Tryptophan synthase beta subunit-like PLP-dependent enzymes"/>
    <property type="match status" value="1"/>
</dbReference>
<comment type="caution">
    <text evidence="3">The sequence shown here is derived from an EMBL/GenBank/DDBJ whole genome shotgun (WGS) entry which is preliminary data.</text>
</comment>
<evidence type="ECO:0000313" key="3">
    <source>
        <dbReference type="EMBL" id="KKK83583.1"/>
    </source>
</evidence>
<organism evidence="3">
    <name type="scientific">marine sediment metagenome</name>
    <dbReference type="NCBI Taxonomy" id="412755"/>
    <lineage>
        <taxon>unclassified sequences</taxon>
        <taxon>metagenomes</taxon>
        <taxon>ecological metagenomes</taxon>
    </lineage>
</organism>
<dbReference type="Pfam" id="PF00291">
    <property type="entry name" value="PALP"/>
    <property type="match status" value="1"/>
</dbReference>